<protein>
    <submittedName>
        <fullName evidence="4">MmgE/PrpD family protein</fullName>
    </submittedName>
</protein>
<feature type="domain" description="MmgE/PrpD N-terminal" evidence="2">
    <location>
        <begin position="16"/>
        <end position="256"/>
    </location>
</feature>
<dbReference type="InterPro" id="IPR045336">
    <property type="entry name" value="MmgE_PrpD_N"/>
</dbReference>
<dbReference type="Proteomes" id="UP001596183">
    <property type="component" value="Unassembled WGS sequence"/>
</dbReference>
<comment type="similarity">
    <text evidence="1">Belongs to the PrpD family.</text>
</comment>
<dbReference type="InterPro" id="IPR036148">
    <property type="entry name" value="MmgE/PrpD_sf"/>
</dbReference>
<dbReference type="PANTHER" id="PTHR16943:SF8">
    <property type="entry name" value="2-METHYLCITRATE DEHYDRATASE"/>
    <property type="match status" value="1"/>
</dbReference>
<reference evidence="5" key="1">
    <citation type="journal article" date="2019" name="Int. J. Syst. Evol. Microbiol.">
        <title>The Global Catalogue of Microorganisms (GCM) 10K type strain sequencing project: providing services to taxonomists for standard genome sequencing and annotation.</title>
        <authorList>
            <consortium name="The Broad Institute Genomics Platform"/>
            <consortium name="The Broad Institute Genome Sequencing Center for Infectious Disease"/>
            <person name="Wu L."/>
            <person name="Ma J."/>
        </authorList>
    </citation>
    <scope>NUCLEOTIDE SEQUENCE [LARGE SCALE GENOMIC DNA]</scope>
    <source>
        <strain evidence="5">JCM 13852</strain>
    </source>
</reference>
<dbReference type="EMBL" id="JBHSPC010000085">
    <property type="protein sequence ID" value="MFC5673440.1"/>
    <property type="molecule type" value="Genomic_DNA"/>
</dbReference>
<dbReference type="Gene3D" id="3.30.1330.120">
    <property type="entry name" value="2-methylcitrate dehydratase PrpD"/>
    <property type="match status" value="1"/>
</dbReference>
<sequence length="467" mass="48248">MTAPVPSEVTAAILAAVTRTRFEDLPAATVRHAKQRITDIVGCVIGGADTAGSPELRSLLVARGGRPCATVLPSGERLPTAPAAFANAIAARGNDFGVLIPYIGTTPVWSHISESTVPAALAVAESTGASGRELITALVLGDDLAARLTAGATYVPGAGWDSPGLVNKFGVAAIAGRLLGLDELRLRDAFGIVLHQLGGTFQAIDAGAHTFKLAQGLAARDGIEAAELAAHGWTGSADPFFGPNGYIDMYCDGVDLDVVADGLGAVFHGDATFKPYPACRFTHSAIDCALEISARLREAGAGARQIGRIHLDVAPMHVDSPLDQPFAPGRNPQGHAIFSLRYAAASALLRGRAALADYTEEAVGDPAVAALADRVSITGGRPMATPEAATLTVGLRDGTSLTASRDTATGNPLSSPLSAARIEAKFRANWCFTGMLEPARADDALELLGRLDEVDDLAELTAILVRP</sequence>
<evidence type="ECO:0000313" key="4">
    <source>
        <dbReference type="EMBL" id="MFC5673440.1"/>
    </source>
</evidence>
<dbReference type="InterPro" id="IPR042188">
    <property type="entry name" value="MmgE/PrpD_sf_2"/>
</dbReference>
<evidence type="ECO:0000256" key="1">
    <source>
        <dbReference type="ARBA" id="ARBA00006174"/>
    </source>
</evidence>
<dbReference type="Gene3D" id="1.10.4100.10">
    <property type="entry name" value="2-methylcitrate dehydratase PrpD"/>
    <property type="match status" value="1"/>
</dbReference>
<gene>
    <name evidence="4" type="ORF">ACFP2V_26050</name>
</gene>
<keyword evidence="5" id="KW-1185">Reference proteome</keyword>
<dbReference type="Pfam" id="PF19305">
    <property type="entry name" value="MmgE_PrpD_C"/>
    <property type="match status" value="1"/>
</dbReference>
<name>A0ABW0XS54_9ACTN</name>
<dbReference type="SUPFAM" id="SSF103378">
    <property type="entry name" value="2-methylcitrate dehydratase PrpD"/>
    <property type="match status" value="1"/>
</dbReference>
<evidence type="ECO:0000313" key="5">
    <source>
        <dbReference type="Proteomes" id="UP001596183"/>
    </source>
</evidence>
<dbReference type="InterPro" id="IPR042183">
    <property type="entry name" value="MmgE/PrpD_sf_1"/>
</dbReference>
<evidence type="ECO:0000259" key="2">
    <source>
        <dbReference type="Pfam" id="PF03972"/>
    </source>
</evidence>
<feature type="domain" description="MmgE/PrpD C-terminal" evidence="3">
    <location>
        <begin position="276"/>
        <end position="430"/>
    </location>
</feature>
<accession>A0ABW0XS54</accession>
<proteinExistence type="inferred from homology"/>
<organism evidence="4 5">
    <name type="scientific">Streptomyces incanus</name>
    <dbReference type="NCBI Taxonomy" id="887453"/>
    <lineage>
        <taxon>Bacteria</taxon>
        <taxon>Bacillati</taxon>
        <taxon>Actinomycetota</taxon>
        <taxon>Actinomycetes</taxon>
        <taxon>Kitasatosporales</taxon>
        <taxon>Streptomycetaceae</taxon>
        <taxon>Streptomyces</taxon>
    </lineage>
</organism>
<dbReference type="Pfam" id="PF03972">
    <property type="entry name" value="MmgE_PrpD_N"/>
    <property type="match status" value="1"/>
</dbReference>
<comment type="caution">
    <text evidence="4">The sequence shown here is derived from an EMBL/GenBank/DDBJ whole genome shotgun (WGS) entry which is preliminary data.</text>
</comment>
<dbReference type="RefSeq" id="WP_381217298.1">
    <property type="nucleotide sequence ID" value="NZ_JBHSPC010000085.1"/>
</dbReference>
<dbReference type="InterPro" id="IPR045337">
    <property type="entry name" value="MmgE_PrpD_C"/>
</dbReference>
<dbReference type="InterPro" id="IPR005656">
    <property type="entry name" value="MmgE_PrpD"/>
</dbReference>
<evidence type="ECO:0000259" key="3">
    <source>
        <dbReference type="Pfam" id="PF19305"/>
    </source>
</evidence>
<dbReference type="PANTHER" id="PTHR16943">
    <property type="entry name" value="2-METHYLCITRATE DEHYDRATASE-RELATED"/>
    <property type="match status" value="1"/>
</dbReference>